<evidence type="ECO:0000256" key="1">
    <source>
        <dbReference type="ARBA" id="ARBA00009091"/>
    </source>
</evidence>
<accession>A0ABT8DLL6</accession>
<organism evidence="5 6">
    <name type="scientific">Aequorivita aurantiaca</name>
    <dbReference type="NCBI Taxonomy" id="3053356"/>
    <lineage>
        <taxon>Bacteria</taxon>
        <taxon>Pseudomonadati</taxon>
        <taxon>Bacteroidota</taxon>
        <taxon>Flavobacteriia</taxon>
        <taxon>Flavobacteriales</taxon>
        <taxon>Flavobacteriaceae</taxon>
        <taxon>Aequorivita</taxon>
    </lineage>
</organism>
<name>A0ABT8DLL6_9FLAO</name>
<comment type="caution">
    <text evidence="5">The sequence shown here is derived from an EMBL/GenBank/DDBJ whole genome shotgun (WGS) entry which is preliminary data.</text>
</comment>
<dbReference type="Gene3D" id="3.30.910.20">
    <property type="entry name" value="Skp domain"/>
    <property type="match status" value="1"/>
</dbReference>
<sequence>MKFIKIAIFFISLTTFAQGKVGAVDIEYILSKMPELISVETEIQTYGAQLDTDLNKKLEEYKKLVETYKQSEATFTEAQKTEKQTEIITMEQEIQKFQQNGAKLMDIKQTEALKPLYQKIGVALEKVAKAQNYTQVMQTTQDMVYLDPEYDLTVPILLELGITINAGEAGK</sequence>
<dbReference type="SMART" id="SM00935">
    <property type="entry name" value="OmpH"/>
    <property type="match status" value="1"/>
</dbReference>
<dbReference type="EMBL" id="JAUGQQ010000007">
    <property type="protein sequence ID" value="MDN3724909.1"/>
    <property type="molecule type" value="Genomic_DNA"/>
</dbReference>
<keyword evidence="2 4" id="KW-0732">Signal</keyword>
<dbReference type="RefSeq" id="WP_290254999.1">
    <property type="nucleotide sequence ID" value="NZ_JAUGQQ010000007.1"/>
</dbReference>
<evidence type="ECO:0000256" key="3">
    <source>
        <dbReference type="SAM" id="Coils"/>
    </source>
</evidence>
<gene>
    <name evidence="5" type="ORF">QRD02_10985</name>
</gene>
<dbReference type="InterPro" id="IPR005632">
    <property type="entry name" value="Chaperone_Skp"/>
</dbReference>
<feature type="chain" id="PRO_5047374158" evidence="4">
    <location>
        <begin position="18"/>
        <end position="171"/>
    </location>
</feature>
<dbReference type="PANTHER" id="PTHR35089">
    <property type="entry name" value="CHAPERONE PROTEIN SKP"/>
    <property type="match status" value="1"/>
</dbReference>
<feature type="coiled-coil region" evidence="3">
    <location>
        <begin position="54"/>
        <end position="100"/>
    </location>
</feature>
<dbReference type="PANTHER" id="PTHR35089:SF1">
    <property type="entry name" value="CHAPERONE PROTEIN SKP"/>
    <property type="match status" value="1"/>
</dbReference>
<evidence type="ECO:0000313" key="5">
    <source>
        <dbReference type="EMBL" id="MDN3724909.1"/>
    </source>
</evidence>
<dbReference type="InterPro" id="IPR024930">
    <property type="entry name" value="Skp_dom_sf"/>
</dbReference>
<keyword evidence="3" id="KW-0175">Coiled coil</keyword>
<dbReference type="Pfam" id="PF03938">
    <property type="entry name" value="OmpH"/>
    <property type="match status" value="1"/>
</dbReference>
<comment type="similarity">
    <text evidence="1">Belongs to the Skp family.</text>
</comment>
<dbReference type="Proteomes" id="UP001244787">
    <property type="component" value="Unassembled WGS sequence"/>
</dbReference>
<evidence type="ECO:0000256" key="4">
    <source>
        <dbReference type="SAM" id="SignalP"/>
    </source>
</evidence>
<keyword evidence="6" id="KW-1185">Reference proteome</keyword>
<reference evidence="5 6" key="1">
    <citation type="submission" date="2023-06" db="EMBL/GenBank/DDBJ databases">
        <authorList>
            <person name="Ye Y.-Q."/>
            <person name="Du Z.-J."/>
        </authorList>
    </citation>
    <scope>NUCLEOTIDE SEQUENCE [LARGE SCALE GENOMIC DNA]</scope>
    <source>
        <strain evidence="5 6">SDUM287046</strain>
    </source>
</reference>
<protein>
    <submittedName>
        <fullName evidence="5">OmpH family outer membrane protein</fullName>
    </submittedName>
</protein>
<evidence type="ECO:0000313" key="6">
    <source>
        <dbReference type="Proteomes" id="UP001244787"/>
    </source>
</evidence>
<dbReference type="SUPFAM" id="SSF111384">
    <property type="entry name" value="OmpH-like"/>
    <property type="match status" value="1"/>
</dbReference>
<proteinExistence type="inferred from homology"/>
<evidence type="ECO:0000256" key="2">
    <source>
        <dbReference type="ARBA" id="ARBA00022729"/>
    </source>
</evidence>
<feature type="signal peptide" evidence="4">
    <location>
        <begin position="1"/>
        <end position="17"/>
    </location>
</feature>